<protein>
    <recommendedName>
        <fullName evidence="2">MADF domain-containing protein</fullName>
    </recommendedName>
</protein>
<accession>A0A3B0JZI5</accession>
<dbReference type="InterPro" id="IPR006578">
    <property type="entry name" value="MADF-dom"/>
</dbReference>
<evidence type="ECO:0000313" key="3">
    <source>
        <dbReference type="EMBL" id="SPP87495.1"/>
    </source>
</evidence>
<sequence length="313" mass="36021">MQQQNNTQTALSSRMTASLPDRFSAGKRQFWREFLALYQDMPELWDANHLNYRNKELRNRAYERLETKLREIQPNATRTEVGRRINIFRTNYRREQMRILKQKELGFHSDLCKPTLWFYDYMGFLLTQESFQQGRSRKVRVAATIKPKRMFEFGKDASSDPLDTVSEWATKETLASYLPEPGAPPSEENSLLSPKVEIIEQDEEPMDTDRHTQGEDVKPETCGLDTSDYTDRTNVSTNATLTVARQSNSLDAPPALSEASEVLAKSWAVQYEEMAPTQRILARKAIADILFEGCMGNLRINRGEQRSSVGNHL</sequence>
<dbReference type="OrthoDB" id="6617753at2759"/>
<dbReference type="PANTHER" id="PTHR21505:SF8">
    <property type="entry name" value="DPT-YFP REPRESSOR BY OVEREXPRESSION, ISOFORM D-RELATED"/>
    <property type="match status" value="1"/>
</dbReference>
<dbReference type="Proteomes" id="UP000268350">
    <property type="component" value="Unassembled WGS sequence"/>
</dbReference>
<keyword evidence="4" id="KW-1185">Reference proteome</keyword>
<evidence type="ECO:0000313" key="4">
    <source>
        <dbReference type="Proteomes" id="UP000268350"/>
    </source>
</evidence>
<dbReference type="SMART" id="SM00595">
    <property type="entry name" value="MADF"/>
    <property type="match status" value="1"/>
</dbReference>
<feature type="domain" description="MADF" evidence="2">
    <location>
        <begin position="33"/>
        <end position="130"/>
    </location>
</feature>
<feature type="region of interest" description="Disordered" evidence="1">
    <location>
        <begin position="204"/>
        <end position="231"/>
    </location>
</feature>
<dbReference type="Pfam" id="PF10545">
    <property type="entry name" value="MADF_DNA_bdg"/>
    <property type="match status" value="1"/>
</dbReference>
<evidence type="ECO:0000259" key="2">
    <source>
        <dbReference type="PROSITE" id="PS51029"/>
    </source>
</evidence>
<gene>
    <name evidence="3" type="ORF">DGUA_6G009915</name>
</gene>
<dbReference type="PROSITE" id="PS51029">
    <property type="entry name" value="MADF"/>
    <property type="match status" value="1"/>
</dbReference>
<dbReference type="OMA" id="REQMRIW"/>
<dbReference type="AlphaFoldDB" id="A0A3B0JZI5"/>
<name>A0A3B0JZI5_DROGU</name>
<dbReference type="EMBL" id="OUUW01000012">
    <property type="protein sequence ID" value="SPP87495.1"/>
    <property type="molecule type" value="Genomic_DNA"/>
</dbReference>
<evidence type="ECO:0000256" key="1">
    <source>
        <dbReference type="SAM" id="MobiDB-lite"/>
    </source>
</evidence>
<reference evidence="4" key="1">
    <citation type="submission" date="2018-01" db="EMBL/GenBank/DDBJ databases">
        <authorList>
            <person name="Alioto T."/>
            <person name="Alioto T."/>
        </authorList>
    </citation>
    <scope>NUCLEOTIDE SEQUENCE [LARGE SCALE GENOMIC DNA]</scope>
</reference>
<proteinExistence type="predicted"/>
<dbReference type="PANTHER" id="PTHR21505">
    <property type="entry name" value="MADF DOMAIN-CONTAINING PROTEIN-RELATED"/>
    <property type="match status" value="1"/>
</dbReference>
<feature type="compositionally biased region" description="Basic and acidic residues" evidence="1">
    <location>
        <begin position="207"/>
        <end position="219"/>
    </location>
</feature>
<organism evidence="3 4">
    <name type="scientific">Drosophila guanche</name>
    <name type="common">Fruit fly</name>
    <dbReference type="NCBI Taxonomy" id="7266"/>
    <lineage>
        <taxon>Eukaryota</taxon>
        <taxon>Metazoa</taxon>
        <taxon>Ecdysozoa</taxon>
        <taxon>Arthropoda</taxon>
        <taxon>Hexapoda</taxon>
        <taxon>Insecta</taxon>
        <taxon>Pterygota</taxon>
        <taxon>Neoptera</taxon>
        <taxon>Endopterygota</taxon>
        <taxon>Diptera</taxon>
        <taxon>Brachycera</taxon>
        <taxon>Muscomorpha</taxon>
        <taxon>Ephydroidea</taxon>
        <taxon>Drosophilidae</taxon>
        <taxon>Drosophila</taxon>
        <taxon>Sophophora</taxon>
    </lineage>
</organism>